<dbReference type="AlphaFoldDB" id="A0AA39FU22"/>
<reference evidence="1" key="1">
    <citation type="journal article" date="2023" name="bioRxiv">
        <title>Scaffold-level genome assemblies of two parasitoid biocontrol wasps reveal the parthenogenesis mechanism and an associated novel virus.</title>
        <authorList>
            <person name="Inwood S."/>
            <person name="Skelly J."/>
            <person name="Guhlin J."/>
            <person name="Harrop T."/>
            <person name="Goldson S."/>
            <person name="Dearden P."/>
        </authorList>
    </citation>
    <scope>NUCLEOTIDE SEQUENCE</scope>
    <source>
        <strain evidence="1">Irish</strain>
        <tissue evidence="1">Whole body</tissue>
    </source>
</reference>
<comment type="caution">
    <text evidence="1">The sequence shown here is derived from an EMBL/GenBank/DDBJ whole genome shotgun (WGS) entry which is preliminary data.</text>
</comment>
<sequence length="127" mass="14454">MRCQDGVDRLYRRCDMGDEADADKSASLKEKGKNIPIASHLYDEVWGHLSVRNETSSGEYYRYAKNLMELEKYDEDRERKLHIAMARKHDASSVFMSDSTLLTPENHGRGAGSAKLILSIYFPPSPL</sequence>
<name>A0AA39FU22_9HYME</name>
<reference evidence="1" key="2">
    <citation type="submission" date="2023-03" db="EMBL/GenBank/DDBJ databases">
        <authorList>
            <person name="Inwood S.N."/>
            <person name="Skelly J.G."/>
            <person name="Guhlin J."/>
            <person name="Harrop T.W.R."/>
            <person name="Goldson S.G."/>
            <person name="Dearden P.K."/>
        </authorList>
    </citation>
    <scope>NUCLEOTIDE SEQUENCE</scope>
    <source>
        <strain evidence="1">Irish</strain>
        <tissue evidence="1">Whole body</tissue>
    </source>
</reference>
<keyword evidence="2" id="KW-1185">Reference proteome</keyword>
<organism evidence="1 2">
    <name type="scientific">Microctonus aethiopoides</name>
    <dbReference type="NCBI Taxonomy" id="144406"/>
    <lineage>
        <taxon>Eukaryota</taxon>
        <taxon>Metazoa</taxon>
        <taxon>Ecdysozoa</taxon>
        <taxon>Arthropoda</taxon>
        <taxon>Hexapoda</taxon>
        <taxon>Insecta</taxon>
        <taxon>Pterygota</taxon>
        <taxon>Neoptera</taxon>
        <taxon>Endopterygota</taxon>
        <taxon>Hymenoptera</taxon>
        <taxon>Apocrita</taxon>
        <taxon>Ichneumonoidea</taxon>
        <taxon>Braconidae</taxon>
        <taxon>Euphorinae</taxon>
        <taxon>Microctonus</taxon>
    </lineage>
</organism>
<dbReference type="Proteomes" id="UP001168990">
    <property type="component" value="Unassembled WGS sequence"/>
</dbReference>
<accession>A0AA39FU22</accession>
<proteinExistence type="predicted"/>
<gene>
    <name evidence="1" type="ORF">PV328_000045</name>
</gene>
<dbReference type="EMBL" id="JAQQBS010000001">
    <property type="protein sequence ID" value="KAK0175844.1"/>
    <property type="molecule type" value="Genomic_DNA"/>
</dbReference>
<evidence type="ECO:0000313" key="2">
    <source>
        <dbReference type="Proteomes" id="UP001168990"/>
    </source>
</evidence>
<evidence type="ECO:0000313" key="1">
    <source>
        <dbReference type="EMBL" id="KAK0175844.1"/>
    </source>
</evidence>
<protein>
    <submittedName>
        <fullName evidence="1">Uncharacterized protein</fullName>
    </submittedName>
</protein>